<organism evidence="7 8">
    <name type="scientific">Sinocyclocheilus anshuiensis</name>
    <dbReference type="NCBI Taxonomy" id="1608454"/>
    <lineage>
        <taxon>Eukaryota</taxon>
        <taxon>Metazoa</taxon>
        <taxon>Chordata</taxon>
        <taxon>Craniata</taxon>
        <taxon>Vertebrata</taxon>
        <taxon>Euteleostomi</taxon>
        <taxon>Actinopterygii</taxon>
        <taxon>Neopterygii</taxon>
        <taxon>Teleostei</taxon>
        <taxon>Ostariophysi</taxon>
        <taxon>Cypriniformes</taxon>
        <taxon>Cyprinidae</taxon>
        <taxon>Cyprininae</taxon>
        <taxon>Sinocyclocheilus</taxon>
    </lineage>
</organism>
<evidence type="ECO:0000256" key="4">
    <source>
        <dbReference type="ARBA" id="ARBA00022801"/>
    </source>
</evidence>
<evidence type="ECO:0000313" key="8">
    <source>
        <dbReference type="Proteomes" id="UP000472260"/>
    </source>
</evidence>
<dbReference type="PROSITE" id="PS51770">
    <property type="entry name" value="HOTDOG_ACOT"/>
    <property type="match status" value="1"/>
</dbReference>
<feature type="domain" description="HotDog ACOT-type" evidence="6">
    <location>
        <begin position="36"/>
        <end position="152"/>
    </location>
</feature>
<keyword evidence="4" id="KW-0378">Hydrolase</keyword>
<dbReference type="Proteomes" id="UP000472260">
    <property type="component" value="Unassembled WGS sequence"/>
</dbReference>
<evidence type="ECO:0000259" key="6">
    <source>
        <dbReference type="PROSITE" id="PS51770"/>
    </source>
</evidence>
<evidence type="ECO:0000256" key="1">
    <source>
        <dbReference type="ARBA" id="ARBA00010458"/>
    </source>
</evidence>
<reference evidence="7" key="1">
    <citation type="submission" date="2025-08" db="UniProtKB">
        <authorList>
            <consortium name="Ensembl"/>
        </authorList>
    </citation>
    <scope>IDENTIFICATION</scope>
</reference>
<dbReference type="Ensembl" id="ENSSANT00000092884.1">
    <property type="protein sequence ID" value="ENSSANP00000087418.1"/>
    <property type="gene ID" value="ENSSANG00000043245.1"/>
</dbReference>
<protein>
    <submittedName>
        <fullName evidence="7">Acyl-CoA thioesterase 9, tandem duplicate 2</fullName>
    </submittedName>
</protein>
<evidence type="ECO:0000256" key="3">
    <source>
        <dbReference type="ARBA" id="ARBA00022737"/>
    </source>
</evidence>
<keyword evidence="8" id="KW-1185">Reference proteome</keyword>
<comment type="similarity">
    <text evidence="1">Belongs to the acyl coenzyme A hydrolase family.</text>
</comment>
<dbReference type="PANTHER" id="PTHR12655:SF0">
    <property type="entry name" value="ACYL-COENZYME A THIOESTERASE 9, MITOCHONDRIAL"/>
    <property type="match status" value="1"/>
</dbReference>
<dbReference type="SUPFAM" id="SSF54637">
    <property type="entry name" value="Thioesterase/thiol ester dehydrase-isomerase"/>
    <property type="match status" value="1"/>
</dbReference>
<dbReference type="CDD" id="cd03442">
    <property type="entry name" value="BFIT_BACH"/>
    <property type="match status" value="1"/>
</dbReference>
<dbReference type="InterPro" id="IPR029069">
    <property type="entry name" value="HotDog_dom_sf"/>
</dbReference>
<accession>A0A671RU97</accession>
<dbReference type="InterPro" id="IPR033120">
    <property type="entry name" value="HOTDOG_ACOT"/>
</dbReference>
<sequence>VAPAAEERTLIHNLFLNTLDTRFLSRILPTNSVWMEDAKLKGLEICHPEERNIFNRIFGGFLMRKAYELGRANACAFAGCRPTVLAMDDILFRKPVEIGFYSCCLLRLVTFVCYTEGMYIQVRVHSEELDPLTQQHNTTNVFHFTVRLEKDVPAVSMLYLDGKKHFDGTMRNQC</sequence>
<dbReference type="GO" id="GO:0052689">
    <property type="term" value="F:carboxylic ester hydrolase activity"/>
    <property type="evidence" value="ECO:0007669"/>
    <property type="project" value="UniProtKB-KW"/>
</dbReference>
<evidence type="ECO:0000256" key="2">
    <source>
        <dbReference type="ARBA" id="ARBA00022487"/>
    </source>
</evidence>
<dbReference type="GO" id="GO:0006637">
    <property type="term" value="P:acyl-CoA metabolic process"/>
    <property type="evidence" value="ECO:0007669"/>
    <property type="project" value="TreeGrafter"/>
</dbReference>
<keyword evidence="2" id="KW-0719">Serine esterase</keyword>
<evidence type="ECO:0000256" key="5">
    <source>
        <dbReference type="ARBA" id="ARBA00022946"/>
    </source>
</evidence>
<dbReference type="GO" id="GO:0047617">
    <property type="term" value="F:fatty acyl-CoA hydrolase activity"/>
    <property type="evidence" value="ECO:0007669"/>
    <property type="project" value="TreeGrafter"/>
</dbReference>
<proteinExistence type="inferred from homology"/>
<dbReference type="Gene3D" id="3.10.129.10">
    <property type="entry name" value="Hotdog Thioesterase"/>
    <property type="match status" value="1"/>
</dbReference>
<reference evidence="7" key="2">
    <citation type="submission" date="2025-09" db="UniProtKB">
        <authorList>
            <consortium name="Ensembl"/>
        </authorList>
    </citation>
    <scope>IDENTIFICATION</scope>
</reference>
<dbReference type="PANTHER" id="PTHR12655">
    <property type="entry name" value="ACYL-COA THIOESTERASE"/>
    <property type="match status" value="1"/>
</dbReference>
<dbReference type="GO" id="GO:0005739">
    <property type="term" value="C:mitochondrion"/>
    <property type="evidence" value="ECO:0007669"/>
    <property type="project" value="TreeGrafter"/>
</dbReference>
<keyword evidence="3" id="KW-0677">Repeat</keyword>
<dbReference type="AlphaFoldDB" id="A0A671RU97"/>
<evidence type="ECO:0000313" key="7">
    <source>
        <dbReference type="Ensembl" id="ENSSANP00000087418.1"/>
    </source>
</evidence>
<name>A0A671RU97_9TELE</name>
<keyword evidence="5" id="KW-0809">Transit peptide</keyword>